<dbReference type="OrthoDB" id="4329527at2"/>
<keyword evidence="8" id="KW-1185">Reference proteome</keyword>
<evidence type="ECO:0000256" key="1">
    <source>
        <dbReference type="ARBA" id="ARBA00022679"/>
    </source>
</evidence>
<dbReference type="GO" id="GO:0004674">
    <property type="term" value="F:protein serine/threonine kinase activity"/>
    <property type="evidence" value="ECO:0007669"/>
    <property type="project" value="UniProtKB-KW"/>
</dbReference>
<keyword evidence="1" id="KW-0808">Transferase</keyword>
<dbReference type="SUPFAM" id="SSF56112">
    <property type="entry name" value="Protein kinase-like (PK-like)"/>
    <property type="match status" value="1"/>
</dbReference>
<dbReference type="InterPro" id="IPR000719">
    <property type="entry name" value="Prot_kinase_dom"/>
</dbReference>
<dbReference type="SMART" id="SM00220">
    <property type="entry name" value="S_TKc"/>
    <property type="match status" value="1"/>
</dbReference>
<dbReference type="RefSeq" id="WP_135342234.1">
    <property type="nucleotide sequence ID" value="NZ_JBHLTX010000054.1"/>
</dbReference>
<dbReference type="Proteomes" id="UP000297948">
    <property type="component" value="Unassembled WGS sequence"/>
</dbReference>
<reference evidence="7 8" key="1">
    <citation type="submission" date="2019-03" db="EMBL/GenBank/DDBJ databases">
        <authorList>
            <person name="Gonzalez-Pimentel J.L."/>
        </authorList>
    </citation>
    <scope>NUCLEOTIDE SEQUENCE [LARGE SCALE GENOMIC DNA]</scope>
    <source>
        <strain evidence="7 8">JCM 31289</strain>
    </source>
</reference>
<dbReference type="PROSITE" id="PS50011">
    <property type="entry name" value="PROTEIN_KINASE_DOM"/>
    <property type="match status" value="1"/>
</dbReference>
<proteinExistence type="predicted"/>
<dbReference type="EMBL" id="SRID01000496">
    <property type="protein sequence ID" value="TGA87788.1"/>
    <property type="molecule type" value="Genomic_DNA"/>
</dbReference>
<sequence length="314" mass="31810">MDPLWPDDPRTIGPYRLIARFDPAQGGPPLPERRFVGRGPGGDRTVLLGVPLAADDAGRFAVEAEAARRLSGRWLSPVAEVGGGDGPPWYATPYLPAVSLTTALAAHGGPLPEHTVRALGAALAEALAGLHAQGLAHGGISPGAVLLTADGPRLGCFGAVRVAAPDGERRSGHPGLAFGSVPPEQLTGGRPRPLGDSYALGSVLAYAATGQLVPERGELPEGLRTLVSRCRTRDPVARPRAGELLAELAGTAAGAPRSPGQPSHGTVLDGANSLAGALLGPGWLPGRVIAALARQSAEVLAAETEPEAGAWAGA</sequence>
<keyword evidence="7" id="KW-0723">Serine/threonine-protein kinase</keyword>
<evidence type="ECO:0000313" key="8">
    <source>
        <dbReference type="Proteomes" id="UP000297948"/>
    </source>
</evidence>
<evidence type="ECO:0000256" key="5">
    <source>
        <dbReference type="SAM" id="MobiDB-lite"/>
    </source>
</evidence>
<dbReference type="PANTHER" id="PTHR43289:SF34">
    <property type="entry name" value="SERINE_THREONINE-PROTEIN KINASE YBDM-RELATED"/>
    <property type="match status" value="1"/>
</dbReference>
<feature type="domain" description="Protein kinase" evidence="6">
    <location>
        <begin position="15"/>
        <end position="267"/>
    </location>
</feature>
<feature type="region of interest" description="Disordered" evidence="5">
    <location>
        <begin position="168"/>
        <end position="190"/>
    </location>
</feature>
<organism evidence="7 8">
    <name type="scientific">Streptomyces palmae</name>
    <dbReference type="NCBI Taxonomy" id="1701085"/>
    <lineage>
        <taxon>Bacteria</taxon>
        <taxon>Bacillati</taxon>
        <taxon>Actinomycetota</taxon>
        <taxon>Actinomycetes</taxon>
        <taxon>Kitasatosporales</taxon>
        <taxon>Streptomycetaceae</taxon>
        <taxon>Streptomyces</taxon>
    </lineage>
</organism>
<dbReference type="Gene3D" id="1.10.510.10">
    <property type="entry name" value="Transferase(Phosphotransferase) domain 1"/>
    <property type="match status" value="1"/>
</dbReference>
<name>A0A4Z0G0Q7_9ACTN</name>
<dbReference type="GO" id="GO:0005524">
    <property type="term" value="F:ATP binding"/>
    <property type="evidence" value="ECO:0007669"/>
    <property type="project" value="UniProtKB-KW"/>
</dbReference>
<evidence type="ECO:0000256" key="2">
    <source>
        <dbReference type="ARBA" id="ARBA00022741"/>
    </source>
</evidence>
<accession>A0A4Z0G0Q7</accession>
<dbReference type="InterPro" id="IPR011009">
    <property type="entry name" value="Kinase-like_dom_sf"/>
</dbReference>
<evidence type="ECO:0000259" key="6">
    <source>
        <dbReference type="PROSITE" id="PS50011"/>
    </source>
</evidence>
<protein>
    <submittedName>
        <fullName evidence="7">Serine/threonine protein kinase</fullName>
    </submittedName>
</protein>
<evidence type="ECO:0000256" key="4">
    <source>
        <dbReference type="ARBA" id="ARBA00022840"/>
    </source>
</evidence>
<evidence type="ECO:0000256" key="3">
    <source>
        <dbReference type="ARBA" id="ARBA00022777"/>
    </source>
</evidence>
<dbReference type="AlphaFoldDB" id="A0A4Z0G0Q7"/>
<comment type="caution">
    <text evidence="7">The sequence shown here is derived from an EMBL/GenBank/DDBJ whole genome shotgun (WGS) entry which is preliminary data.</text>
</comment>
<evidence type="ECO:0000313" key="7">
    <source>
        <dbReference type="EMBL" id="TGA87788.1"/>
    </source>
</evidence>
<keyword evidence="3 7" id="KW-0418">Kinase</keyword>
<keyword evidence="2" id="KW-0547">Nucleotide-binding</keyword>
<gene>
    <name evidence="7" type="ORF">E4099_29860</name>
</gene>
<dbReference type="PANTHER" id="PTHR43289">
    <property type="entry name" value="MITOGEN-ACTIVATED PROTEIN KINASE KINASE KINASE 20-RELATED"/>
    <property type="match status" value="1"/>
</dbReference>
<keyword evidence="4" id="KW-0067">ATP-binding</keyword>